<dbReference type="Proteomes" id="UP000219327">
    <property type="component" value="Unassembled WGS sequence"/>
</dbReference>
<protein>
    <submittedName>
        <fullName evidence="1">Uncharacterized protein</fullName>
    </submittedName>
</protein>
<dbReference type="AlphaFoldDB" id="A0A2A5WYX8"/>
<comment type="caution">
    <text evidence="1">The sequence shown here is derived from an EMBL/GenBank/DDBJ whole genome shotgun (WGS) entry which is preliminary data.</text>
</comment>
<evidence type="ECO:0000313" key="2">
    <source>
        <dbReference type="Proteomes" id="UP000219327"/>
    </source>
</evidence>
<gene>
    <name evidence="1" type="ORF">CNE99_01660</name>
</gene>
<accession>A0A2A5WYX8</accession>
<evidence type="ECO:0000313" key="1">
    <source>
        <dbReference type="EMBL" id="PDH41473.1"/>
    </source>
</evidence>
<dbReference type="EMBL" id="NTKD01000004">
    <property type="protein sequence ID" value="PDH41473.1"/>
    <property type="molecule type" value="Genomic_DNA"/>
</dbReference>
<proteinExistence type="predicted"/>
<reference evidence="1 2" key="1">
    <citation type="submission" date="2017-08" db="EMBL/GenBank/DDBJ databases">
        <title>Fine stratification of microbial communities through a metagenomic profile of the photic zone.</title>
        <authorList>
            <person name="Haro-Moreno J.M."/>
            <person name="Lopez-Perez M."/>
            <person name="De La Torre J."/>
            <person name="Picazo A."/>
            <person name="Camacho A."/>
            <person name="Rodriguez-Valera F."/>
        </authorList>
    </citation>
    <scope>NUCLEOTIDE SEQUENCE [LARGE SCALE GENOMIC DNA]</scope>
    <source>
        <strain evidence="1">MED-G24</strain>
    </source>
</reference>
<name>A0A2A5WYX8_9GAMM</name>
<sequence length="91" mass="10182">MTEANVLSRVLLGIPRGQAYVELRIASMSLEIKMSDSYIAPTPDQIAHVRDLSIDGPIVMLSFGSGRTVVKQNARVTVQWQVVTCRKRVRR</sequence>
<organism evidence="1 2">
    <name type="scientific">OM182 bacterium MED-G24</name>
    <dbReference type="NCBI Taxonomy" id="1986255"/>
    <lineage>
        <taxon>Bacteria</taxon>
        <taxon>Pseudomonadati</taxon>
        <taxon>Pseudomonadota</taxon>
        <taxon>Gammaproteobacteria</taxon>
        <taxon>OMG group</taxon>
        <taxon>OM182 clade</taxon>
    </lineage>
</organism>